<dbReference type="RefSeq" id="WP_186918614.1">
    <property type="nucleotide sequence ID" value="NZ_JACOPQ010000002.1"/>
</dbReference>
<accession>A0A8J6JAX4</accession>
<evidence type="ECO:0000313" key="4">
    <source>
        <dbReference type="Proteomes" id="UP000607645"/>
    </source>
</evidence>
<dbReference type="InterPro" id="IPR041352">
    <property type="entry name" value="Mtd_N"/>
</dbReference>
<name>A0A8J6JAX4_9FIRM</name>
<dbReference type="AlphaFoldDB" id="A0A8J6JAX4"/>
<protein>
    <recommendedName>
        <fullName evidence="2">Major tropism determinant N-terminal domain-containing protein</fullName>
    </recommendedName>
</protein>
<evidence type="ECO:0000313" key="3">
    <source>
        <dbReference type="EMBL" id="MBC5736066.1"/>
    </source>
</evidence>
<evidence type="ECO:0000256" key="1">
    <source>
        <dbReference type="SAM" id="MobiDB-lite"/>
    </source>
</evidence>
<keyword evidence="4" id="KW-1185">Reference proteome</keyword>
<evidence type="ECO:0000259" key="2">
    <source>
        <dbReference type="Pfam" id="PF18454"/>
    </source>
</evidence>
<proteinExistence type="predicted"/>
<feature type="region of interest" description="Disordered" evidence="1">
    <location>
        <begin position="138"/>
        <end position="173"/>
    </location>
</feature>
<gene>
    <name evidence="3" type="ORF">H8S62_03460</name>
</gene>
<dbReference type="Proteomes" id="UP000607645">
    <property type="component" value="Unassembled WGS sequence"/>
</dbReference>
<dbReference type="EMBL" id="JACOPQ010000002">
    <property type="protein sequence ID" value="MBC5736066.1"/>
    <property type="molecule type" value="Genomic_DNA"/>
</dbReference>
<reference evidence="3" key="1">
    <citation type="submission" date="2020-08" db="EMBL/GenBank/DDBJ databases">
        <title>Genome public.</title>
        <authorList>
            <person name="Liu C."/>
            <person name="Sun Q."/>
        </authorList>
    </citation>
    <scope>NUCLEOTIDE SEQUENCE</scope>
    <source>
        <strain evidence="3">NSJ-52</strain>
    </source>
</reference>
<dbReference type="Pfam" id="PF18454">
    <property type="entry name" value="Mtd_N"/>
    <property type="match status" value="1"/>
</dbReference>
<dbReference type="Pfam" id="PF12789">
    <property type="entry name" value="PTR"/>
    <property type="match status" value="1"/>
</dbReference>
<feature type="domain" description="Major tropism determinant N-terminal" evidence="2">
    <location>
        <begin position="6"/>
        <end position="38"/>
    </location>
</feature>
<organism evidence="3 4">
    <name type="scientific">Lawsonibacter faecis</name>
    <dbReference type="NCBI Taxonomy" id="2763052"/>
    <lineage>
        <taxon>Bacteria</taxon>
        <taxon>Bacillati</taxon>
        <taxon>Bacillota</taxon>
        <taxon>Clostridia</taxon>
        <taxon>Eubacteriales</taxon>
        <taxon>Oscillospiraceae</taxon>
        <taxon>Lawsonibacter</taxon>
    </lineage>
</organism>
<sequence>MSRKLQLKRGAKAKLPILSEGEPGFVTDEKKLYLGTGTENVPMAKDADLIAHAVSKSNPHGVTAAQVGARPSTWTPSKADVGLESVPNVATNDQTPTFTQAGARANLVSGEKLSVLLGKVMKWFADLKTVAFSGSYNDLSDKPTIPGVPSSLPPSGPAGGDLEGTYPSPAVKDNSHLHTMANVTGLSGALDGKADTGHTHTGYLPTGGLTWDALKGGGG</sequence>
<comment type="caution">
    <text evidence="3">The sequence shown here is derived from an EMBL/GenBank/DDBJ whole genome shotgun (WGS) entry which is preliminary data.</text>
</comment>